<organism evidence="3 4">
    <name type="scientific">Neoarthrinium moseri</name>
    <dbReference type="NCBI Taxonomy" id="1658444"/>
    <lineage>
        <taxon>Eukaryota</taxon>
        <taxon>Fungi</taxon>
        <taxon>Dikarya</taxon>
        <taxon>Ascomycota</taxon>
        <taxon>Pezizomycotina</taxon>
        <taxon>Sordariomycetes</taxon>
        <taxon>Xylariomycetidae</taxon>
        <taxon>Amphisphaeriales</taxon>
        <taxon>Apiosporaceae</taxon>
        <taxon>Neoarthrinium</taxon>
    </lineage>
</organism>
<feature type="region of interest" description="Disordered" evidence="2">
    <location>
        <begin position="210"/>
        <end position="237"/>
    </location>
</feature>
<evidence type="ECO:0000256" key="2">
    <source>
        <dbReference type="SAM" id="MobiDB-lite"/>
    </source>
</evidence>
<keyword evidence="4" id="KW-1185">Reference proteome</keyword>
<proteinExistence type="predicted"/>
<keyword evidence="1" id="KW-0175">Coiled coil</keyword>
<comment type="caution">
    <text evidence="3">The sequence shown here is derived from an EMBL/GenBank/DDBJ whole genome shotgun (WGS) entry which is preliminary data.</text>
</comment>
<feature type="coiled-coil region" evidence="1">
    <location>
        <begin position="124"/>
        <end position="165"/>
    </location>
</feature>
<name>A0A9Q0ARK1_9PEZI</name>
<reference evidence="3" key="1">
    <citation type="submission" date="2021-03" db="EMBL/GenBank/DDBJ databases">
        <title>Revisited historic fungal species revealed as producer of novel bioactive compounds through whole genome sequencing and comparative genomics.</title>
        <authorList>
            <person name="Vignolle G.A."/>
            <person name="Hochenegger N."/>
            <person name="Mach R.L."/>
            <person name="Mach-Aigner A.R."/>
            <person name="Javad Rahimi M."/>
            <person name="Salim K.A."/>
            <person name="Chan C.M."/>
            <person name="Lim L.B.L."/>
            <person name="Cai F."/>
            <person name="Druzhinina I.S."/>
            <person name="U'Ren J.M."/>
            <person name="Derntl C."/>
        </authorList>
    </citation>
    <scope>NUCLEOTIDE SEQUENCE</scope>
    <source>
        <strain evidence="3">TUCIM 5799</strain>
    </source>
</reference>
<accession>A0A9Q0ARK1</accession>
<evidence type="ECO:0000256" key="1">
    <source>
        <dbReference type="SAM" id="Coils"/>
    </source>
</evidence>
<sequence>MAFQGYYDYKYPAASNNDAITDANMSVLCPTQVAPVCVHGNTHLSPSCGAGFHSIITNLSEGRSLETAINVDDEADTRSREANWSCSRATSCTLDDSVMPEIYTPRERSPGPSCEAASYARSYIDDAAAELSKCQTELQESKDTVKRLQETVADFQTHFQAIEAQLDKVWSLLLDNGSTVNKAALEKKLQSVHEIVDTFWKHERAFRVDQGQEDEATEQGDSGPGFGVWRDPLHTYN</sequence>
<protein>
    <submittedName>
        <fullName evidence="3">Uncharacterized protein</fullName>
    </submittedName>
</protein>
<evidence type="ECO:0000313" key="4">
    <source>
        <dbReference type="Proteomes" id="UP000829685"/>
    </source>
</evidence>
<dbReference type="Proteomes" id="UP000829685">
    <property type="component" value="Unassembled WGS sequence"/>
</dbReference>
<gene>
    <name evidence="3" type="ORF">JX265_005815</name>
</gene>
<dbReference type="AlphaFoldDB" id="A0A9Q0ARK1"/>
<dbReference type="EMBL" id="JAFIMR010000012">
    <property type="protein sequence ID" value="KAI1871829.1"/>
    <property type="molecule type" value="Genomic_DNA"/>
</dbReference>
<evidence type="ECO:0000313" key="3">
    <source>
        <dbReference type="EMBL" id="KAI1871829.1"/>
    </source>
</evidence>